<dbReference type="GO" id="GO:0005886">
    <property type="term" value="C:plasma membrane"/>
    <property type="evidence" value="ECO:0007669"/>
    <property type="project" value="TreeGrafter"/>
</dbReference>
<keyword evidence="3 6" id="KW-0812">Transmembrane</keyword>
<dbReference type="EMBL" id="MFRE01000005">
    <property type="protein sequence ID" value="OGH95009.1"/>
    <property type="molecule type" value="Genomic_DNA"/>
</dbReference>
<evidence type="ECO:0000313" key="9">
    <source>
        <dbReference type="Proteomes" id="UP000178254"/>
    </source>
</evidence>
<feature type="transmembrane region" description="Helical" evidence="6">
    <location>
        <begin position="113"/>
        <end position="134"/>
    </location>
</feature>
<keyword evidence="4 6" id="KW-1133">Transmembrane helix</keyword>
<feature type="transmembrane region" description="Helical" evidence="6">
    <location>
        <begin position="77"/>
        <end position="101"/>
    </location>
</feature>
<evidence type="ECO:0000256" key="2">
    <source>
        <dbReference type="ARBA" id="ARBA00009399"/>
    </source>
</evidence>
<proteinExistence type="inferred from homology"/>
<dbReference type="PANTHER" id="PTHR38459">
    <property type="entry name" value="PROPHAGE BACTOPRENOL-LINKED GLUCOSE TRANSLOCASE HOMOLOG"/>
    <property type="match status" value="1"/>
</dbReference>
<name>A0A1F6PFU1_9BACT</name>
<dbReference type="PANTHER" id="PTHR38459:SF1">
    <property type="entry name" value="PROPHAGE BACTOPRENOL-LINKED GLUCOSE TRANSLOCASE HOMOLOG"/>
    <property type="match status" value="1"/>
</dbReference>
<dbReference type="Pfam" id="PF04138">
    <property type="entry name" value="GtrA_DPMS_TM"/>
    <property type="match status" value="1"/>
</dbReference>
<evidence type="ECO:0000256" key="4">
    <source>
        <dbReference type="ARBA" id="ARBA00022989"/>
    </source>
</evidence>
<feature type="domain" description="GtrA/DPMS transmembrane" evidence="7">
    <location>
        <begin position="17"/>
        <end position="138"/>
    </location>
</feature>
<accession>A0A1F6PFU1</accession>
<evidence type="ECO:0000256" key="3">
    <source>
        <dbReference type="ARBA" id="ARBA00022692"/>
    </source>
</evidence>
<comment type="subcellular location">
    <subcellularLocation>
        <location evidence="1">Membrane</location>
        <topology evidence="1">Multi-pass membrane protein</topology>
    </subcellularLocation>
</comment>
<dbReference type="STRING" id="1798709.A2538_04980"/>
<reference evidence="8 9" key="1">
    <citation type="journal article" date="2016" name="Nat. Commun.">
        <title>Thousands of microbial genomes shed light on interconnected biogeochemical processes in an aquifer system.</title>
        <authorList>
            <person name="Anantharaman K."/>
            <person name="Brown C.T."/>
            <person name="Hug L.A."/>
            <person name="Sharon I."/>
            <person name="Castelle C.J."/>
            <person name="Probst A.J."/>
            <person name="Thomas B.C."/>
            <person name="Singh A."/>
            <person name="Wilkins M.J."/>
            <person name="Karaoz U."/>
            <person name="Brodie E.L."/>
            <person name="Williams K.H."/>
            <person name="Hubbard S.S."/>
            <person name="Banfield J.F."/>
        </authorList>
    </citation>
    <scope>NUCLEOTIDE SEQUENCE [LARGE SCALE GENOMIC DNA]</scope>
</reference>
<dbReference type="Proteomes" id="UP000178254">
    <property type="component" value="Unassembled WGS sequence"/>
</dbReference>
<evidence type="ECO:0000259" key="7">
    <source>
        <dbReference type="Pfam" id="PF04138"/>
    </source>
</evidence>
<dbReference type="InterPro" id="IPR051401">
    <property type="entry name" value="GtrA_CellWall_Glycosyl"/>
</dbReference>
<evidence type="ECO:0000256" key="1">
    <source>
        <dbReference type="ARBA" id="ARBA00004141"/>
    </source>
</evidence>
<evidence type="ECO:0000256" key="6">
    <source>
        <dbReference type="SAM" id="Phobius"/>
    </source>
</evidence>
<dbReference type="AlphaFoldDB" id="A0A1F6PFU1"/>
<comment type="caution">
    <text evidence="8">The sequence shown here is derived from an EMBL/GenBank/DDBJ whole genome shotgun (WGS) entry which is preliminary data.</text>
</comment>
<comment type="similarity">
    <text evidence="2">Belongs to the GtrA family.</text>
</comment>
<dbReference type="InterPro" id="IPR007267">
    <property type="entry name" value="GtrA_DPMS_TM"/>
</dbReference>
<feature type="transmembrane region" description="Helical" evidence="6">
    <location>
        <begin position="14"/>
        <end position="35"/>
    </location>
</feature>
<protein>
    <recommendedName>
        <fullName evidence="7">GtrA/DPMS transmembrane domain-containing protein</fullName>
    </recommendedName>
</protein>
<dbReference type="GO" id="GO:0000271">
    <property type="term" value="P:polysaccharide biosynthetic process"/>
    <property type="evidence" value="ECO:0007669"/>
    <property type="project" value="InterPro"/>
</dbReference>
<evidence type="ECO:0000313" key="8">
    <source>
        <dbReference type="EMBL" id="OGH95009.1"/>
    </source>
</evidence>
<sequence length="151" mass="18069">MIKKFYNYLWKTRFAHYAIVGFSSVVIDLISLFILKQFLGVKPVLAVAINQVFIIIFVFCLNKFWSFQSHHDTSSQVIRFSILLAYNYFFAVIWMWFWISIMGLHVYYLQFDIGYLLARVVSIIIAVSWNFFLYKFWVYRLPKNIDSNNLA</sequence>
<keyword evidence="5 6" id="KW-0472">Membrane</keyword>
<evidence type="ECO:0000256" key="5">
    <source>
        <dbReference type="ARBA" id="ARBA00023136"/>
    </source>
</evidence>
<gene>
    <name evidence="8" type="ORF">A2538_04980</name>
</gene>
<organism evidence="8 9">
    <name type="scientific">Candidatus Magasanikbacteria bacterium RIFOXYD2_FULL_41_14</name>
    <dbReference type="NCBI Taxonomy" id="1798709"/>
    <lineage>
        <taxon>Bacteria</taxon>
        <taxon>Candidatus Magasanikiibacteriota</taxon>
    </lineage>
</organism>
<feature type="transmembrane region" description="Helical" evidence="6">
    <location>
        <begin position="47"/>
        <end position="65"/>
    </location>
</feature>